<gene>
    <name evidence="1" type="ORF">C5Y83_03720</name>
</gene>
<dbReference type="AlphaFoldDB" id="A0A2S8G5Y6"/>
<protein>
    <submittedName>
        <fullName evidence="1">Uncharacterized protein</fullName>
    </submittedName>
</protein>
<accession>A0A2S8G5Y6</accession>
<evidence type="ECO:0000313" key="2">
    <source>
        <dbReference type="Proteomes" id="UP000238322"/>
    </source>
</evidence>
<sequence length="155" mass="16513">MAGCDIAFCVFSLDFAADLQGRFQKVMRVVCDAVKVFPKQGPISRSTAVGLQAKVWTALESTCFGEQVLSFFYNLSPGADPECGQISAIIDPVPPAYRGLTNLVPGFHTSATIRGADFSKKENACHIKRSRSRSDQAAGIPNGKVSSVAVCVAKP</sequence>
<evidence type="ECO:0000313" key="1">
    <source>
        <dbReference type="EMBL" id="PQO39859.1"/>
    </source>
</evidence>
<name>A0A2S8G5Y6_9BACT</name>
<organism evidence="1 2">
    <name type="scientific">Blastopirellula marina</name>
    <dbReference type="NCBI Taxonomy" id="124"/>
    <lineage>
        <taxon>Bacteria</taxon>
        <taxon>Pseudomonadati</taxon>
        <taxon>Planctomycetota</taxon>
        <taxon>Planctomycetia</taxon>
        <taxon>Pirellulales</taxon>
        <taxon>Pirellulaceae</taxon>
        <taxon>Blastopirellula</taxon>
    </lineage>
</organism>
<reference evidence="1 2" key="1">
    <citation type="submission" date="2018-02" db="EMBL/GenBank/DDBJ databases">
        <title>Comparative genomes isolates from brazilian mangrove.</title>
        <authorList>
            <person name="Araujo J.E."/>
            <person name="Taketani R.G."/>
            <person name="Silva M.C.P."/>
            <person name="Loureco M.V."/>
            <person name="Andreote F.D."/>
        </authorList>
    </citation>
    <scope>NUCLEOTIDE SEQUENCE [LARGE SCALE GENOMIC DNA]</scope>
    <source>
        <strain evidence="1 2">Hex-1 MGV</strain>
    </source>
</reference>
<proteinExistence type="predicted"/>
<comment type="caution">
    <text evidence="1">The sequence shown here is derived from an EMBL/GenBank/DDBJ whole genome shotgun (WGS) entry which is preliminary data.</text>
</comment>
<dbReference type="Proteomes" id="UP000238322">
    <property type="component" value="Unassembled WGS sequence"/>
</dbReference>
<dbReference type="EMBL" id="PUHY01000004">
    <property type="protein sequence ID" value="PQO39859.1"/>
    <property type="molecule type" value="Genomic_DNA"/>
</dbReference>